<gene>
    <name evidence="1" type="ORF">AC578_9015</name>
</gene>
<evidence type="ECO:0000313" key="1">
    <source>
        <dbReference type="EMBL" id="KXS96733.1"/>
    </source>
</evidence>
<keyword evidence="2" id="KW-1185">Reference proteome</keyword>
<proteinExistence type="predicted"/>
<comment type="caution">
    <text evidence="1">The sequence shown here is derived from an EMBL/GenBank/DDBJ whole genome shotgun (WGS) entry which is preliminary data.</text>
</comment>
<accession>A0A139H2Q2</accession>
<sequence length="276" mass="31091">MHVNHKEEDIAPEALFGLMCEERMRQYLHCSQLELDRLKDIVKRYMKFPDYNGEPLLGKWLSDFDPNQAHRRALWARVAQHDDTCREMLSGSRFTESDKPNNLEKYLEAIKTKIVLSHRMYALHKRRKGVAAIPAPAAKRIAQEASVGGGVEQHKISEEQQNTVEIEQMNEDQDDEEILPVKDEQPVNPGVRSVAAASVHPETRIGDVAFPIPNITTVTPVTPAPAATPSSLTAHPPCDPASGQSFNEQMMLMMVQNQQIMMKMMSEIQNLKKGGQ</sequence>
<name>A0A139H2Q2_9PEZI</name>
<reference evidence="1 2" key="1">
    <citation type="submission" date="2015-07" db="EMBL/GenBank/DDBJ databases">
        <title>Comparative genomics of the Sigatoka disease complex on banana suggests a link between parallel evolutionary changes in Pseudocercospora fijiensis and Pseudocercospora eumusae and increased virulence on the banana host.</title>
        <authorList>
            <person name="Chang T.-C."/>
            <person name="Salvucci A."/>
            <person name="Crous P.W."/>
            <person name="Stergiopoulos I."/>
        </authorList>
    </citation>
    <scope>NUCLEOTIDE SEQUENCE [LARGE SCALE GENOMIC DNA]</scope>
    <source>
        <strain evidence="1 2">CBS 114824</strain>
    </source>
</reference>
<dbReference type="EMBL" id="LFZN01000164">
    <property type="protein sequence ID" value="KXS96733.1"/>
    <property type="molecule type" value="Genomic_DNA"/>
</dbReference>
<organism evidence="1 2">
    <name type="scientific">Pseudocercospora eumusae</name>
    <dbReference type="NCBI Taxonomy" id="321146"/>
    <lineage>
        <taxon>Eukaryota</taxon>
        <taxon>Fungi</taxon>
        <taxon>Dikarya</taxon>
        <taxon>Ascomycota</taxon>
        <taxon>Pezizomycotina</taxon>
        <taxon>Dothideomycetes</taxon>
        <taxon>Dothideomycetidae</taxon>
        <taxon>Mycosphaerellales</taxon>
        <taxon>Mycosphaerellaceae</taxon>
        <taxon>Pseudocercospora</taxon>
    </lineage>
</organism>
<evidence type="ECO:0000313" key="2">
    <source>
        <dbReference type="Proteomes" id="UP000070133"/>
    </source>
</evidence>
<protein>
    <submittedName>
        <fullName evidence="1">Uncharacterized protein</fullName>
    </submittedName>
</protein>
<dbReference type="OrthoDB" id="10487520at2759"/>
<dbReference type="AlphaFoldDB" id="A0A139H2Q2"/>
<dbReference type="Proteomes" id="UP000070133">
    <property type="component" value="Unassembled WGS sequence"/>
</dbReference>